<reference evidence="3" key="1">
    <citation type="journal article" date="2019" name="bioRxiv">
        <title>Genomics, evolutionary history and diagnostics of the Alternaria alternata species group including apple and Asian pear pathotypes.</title>
        <authorList>
            <person name="Armitage A.D."/>
            <person name="Cockerton H.M."/>
            <person name="Sreenivasaprasad S."/>
            <person name="Woodhall J.W."/>
            <person name="Lane C.R."/>
            <person name="Harrison R.J."/>
            <person name="Clarkson J.P."/>
        </authorList>
    </citation>
    <scope>NUCLEOTIDE SEQUENCE [LARGE SCALE GENOMIC DNA]</scope>
    <source>
        <strain evidence="3">FERA 1177</strain>
    </source>
</reference>
<evidence type="ECO:0000259" key="1">
    <source>
        <dbReference type="PROSITE" id="PS50011"/>
    </source>
</evidence>
<comment type="caution">
    <text evidence="2">The sequence shown here is derived from an EMBL/GenBank/DDBJ whole genome shotgun (WGS) entry which is preliminary data.</text>
</comment>
<accession>A0A4Q4NPS7</accession>
<feature type="domain" description="Protein kinase" evidence="1">
    <location>
        <begin position="32"/>
        <end position="366"/>
    </location>
</feature>
<protein>
    <recommendedName>
        <fullName evidence="1">Protein kinase domain-containing protein</fullName>
    </recommendedName>
</protein>
<dbReference type="SUPFAM" id="SSF56112">
    <property type="entry name" value="Protein kinase-like (PK-like)"/>
    <property type="match status" value="1"/>
</dbReference>
<dbReference type="GO" id="GO:0005524">
    <property type="term" value="F:ATP binding"/>
    <property type="evidence" value="ECO:0007669"/>
    <property type="project" value="InterPro"/>
</dbReference>
<dbReference type="SMART" id="SM00220">
    <property type="entry name" value="S_TKc"/>
    <property type="match status" value="1"/>
</dbReference>
<evidence type="ECO:0000313" key="2">
    <source>
        <dbReference type="EMBL" id="RYN80901.1"/>
    </source>
</evidence>
<dbReference type="InterPro" id="IPR053235">
    <property type="entry name" value="Ser_Thr_kinase"/>
</dbReference>
<dbReference type="AlphaFoldDB" id="A0A4Q4NPS7"/>
<dbReference type="VEuPathDB" id="FungiDB:CC77DRAFT_904408"/>
<dbReference type="Proteomes" id="UP000291422">
    <property type="component" value="Unassembled WGS sequence"/>
</dbReference>
<dbReference type="EMBL" id="PDXD01000003">
    <property type="protein sequence ID" value="RYN80901.1"/>
    <property type="molecule type" value="Genomic_DNA"/>
</dbReference>
<dbReference type="Pfam" id="PF00069">
    <property type="entry name" value="Pkinase"/>
    <property type="match status" value="1"/>
</dbReference>
<organism evidence="2 3">
    <name type="scientific">Alternaria alternata</name>
    <name type="common">Alternaria rot fungus</name>
    <name type="synonym">Torula alternata</name>
    <dbReference type="NCBI Taxonomy" id="5599"/>
    <lineage>
        <taxon>Eukaryota</taxon>
        <taxon>Fungi</taxon>
        <taxon>Dikarya</taxon>
        <taxon>Ascomycota</taxon>
        <taxon>Pezizomycotina</taxon>
        <taxon>Dothideomycetes</taxon>
        <taxon>Pleosporomycetidae</taxon>
        <taxon>Pleosporales</taxon>
        <taxon>Pleosporineae</taxon>
        <taxon>Pleosporaceae</taxon>
        <taxon>Alternaria</taxon>
        <taxon>Alternaria sect. Alternaria</taxon>
        <taxon>Alternaria alternata complex</taxon>
    </lineage>
</organism>
<dbReference type="PROSITE" id="PS50011">
    <property type="entry name" value="PROTEIN_KINASE_DOM"/>
    <property type="match status" value="1"/>
</dbReference>
<evidence type="ECO:0000313" key="3">
    <source>
        <dbReference type="Proteomes" id="UP000291422"/>
    </source>
</evidence>
<dbReference type="InterPro" id="IPR008271">
    <property type="entry name" value="Ser/Thr_kinase_AS"/>
</dbReference>
<name>A0A4Q4NPS7_ALTAL</name>
<sequence>MAAISSRFNPLRKLRVTSPPRNDPAIGFPEDHQFNRRLQEGSEGYVEQWTHTASKTIIAVKVVRHNHPYPNEVRILQHLPSHKSIVGYLGYCKRQPYAEKTSILLEYCSEGDLFTVRALAADKGRMVFSKAFMWSVYSQLMNAIAFLHEGIDDQHRRGRDEWRPIVHRDVKFENVLVKNLGFKDDWSDIEVKLGDFGMAGYYDPKNPNPRGHIGTTHYWPPEVTWENKRLGPASDVWSAATIIHELAHNFGPLVDPKVIEKKWFLQNDKAPYLDSWPDNLKKNYWSSKAPRRPIPINIEPGAPIPILADEDLGYDKQALAFRQCRPSPKHSDALSDCMMAGLAMSPGERPESGQLLREIETAHAEVLFQDLCLAHKRETINAEDEDIREDVTESDH</sequence>
<proteinExistence type="predicted"/>
<dbReference type="Gene3D" id="1.10.510.10">
    <property type="entry name" value="Transferase(Phosphotransferase) domain 1"/>
    <property type="match status" value="1"/>
</dbReference>
<dbReference type="PANTHER" id="PTHR24361">
    <property type="entry name" value="MITOGEN-ACTIVATED KINASE KINASE KINASE"/>
    <property type="match status" value="1"/>
</dbReference>
<gene>
    <name evidence="2" type="ORF">AA0117_g2634</name>
</gene>
<dbReference type="CDD" id="cd00180">
    <property type="entry name" value="PKc"/>
    <property type="match status" value="1"/>
</dbReference>
<dbReference type="PROSITE" id="PS00108">
    <property type="entry name" value="PROTEIN_KINASE_ST"/>
    <property type="match status" value="1"/>
</dbReference>
<dbReference type="InterPro" id="IPR011009">
    <property type="entry name" value="Kinase-like_dom_sf"/>
</dbReference>
<dbReference type="Gene3D" id="3.30.200.20">
    <property type="entry name" value="Phosphorylase Kinase, domain 1"/>
    <property type="match status" value="1"/>
</dbReference>
<dbReference type="GO" id="GO:0004674">
    <property type="term" value="F:protein serine/threonine kinase activity"/>
    <property type="evidence" value="ECO:0007669"/>
    <property type="project" value="TreeGrafter"/>
</dbReference>
<dbReference type="InterPro" id="IPR000719">
    <property type="entry name" value="Prot_kinase_dom"/>
</dbReference>
<dbReference type="GO" id="GO:0005737">
    <property type="term" value="C:cytoplasm"/>
    <property type="evidence" value="ECO:0007669"/>
    <property type="project" value="TreeGrafter"/>
</dbReference>